<dbReference type="EMBL" id="JACHXZ010000004">
    <property type="protein sequence ID" value="MBB3169597.1"/>
    <property type="molecule type" value="Genomic_DNA"/>
</dbReference>
<feature type="transmembrane region" description="Helical" evidence="1">
    <location>
        <begin position="133"/>
        <end position="153"/>
    </location>
</feature>
<keyword evidence="1" id="KW-0812">Transmembrane</keyword>
<evidence type="ECO:0000313" key="2">
    <source>
        <dbReference type="EMBL" id="MBB3169597.1"/>
    </source>
</evidence>
<sequence>MTTGEVMNLALAILALLIIFEGVINLYRVLIRRHWPSTVAVIARAIPTELATFSDWFDQAVLGRSRSDESHARAQVLCYVYALEGFKYVGTRLHAAPTWPLARNRISGLDEGEKVRVFHHPKYPHIAFLAQSYAWPALLRLAVGAALFLLVFMR</sequence>
<dbReference type="Proteomes" id="UP000559987">
    <property type="component" value="Unassembled WGS sequence"/>
</dbReference>
<protein>
    <recommendedName>
        <fullName evidence="4">DUF3592 domain-containing protein</fullName>
    </recommendedName>
</protein>
<keyword evidence="3" id="KW-1185">Reference proteome</keyword>
<evidence type="ECO:0008006" key="4">
    <source>
        <dbReference type="Google" id="ProtNLM"/>
    </source>
</evidence>
<evidence type="ECO:0000313" key="3">
    <source>
        <dbReference type="Proteomes" id="UP000559987"/>
    </source>
</evidence>
<organism evidence="2 3">
    <name type="scientific">Simiduia aestuariiviva</name>
    <dbReference type="NCBI Taxonomy" id="1510459"/>
    <lineage>
        <taxon>Bacteria</taxon>
        <taxon>Pseudomonadati</taxon>
        <taxon>Pseudomonadota</taxon>
        <taxon>Gammaproteobacteria</taxon>
        <taxon>Cellvibrionales</taxon>
        <taxon>Cellvibrionaceae</taxon>
        <taxon>Simiduia</taxon>
    </lineage>
</organism>
<evidence type="ECO:0000256" key="1">
    <source>
        <dbReference type="SAM" id="Phobius"/>
    </source>
</evidence>
<keyword evidence="1" id="KW-1133">Transmembrane helix</keyword>
<keyword evidence="1" id="KW-0472">Membrane</keyword>
<comment type="caution">
    <text evidence="2">The sequence shown here is derived from an EMBL/GenBank/DDBJ whole genome shotgun (WGS) entry which is preliminary data.</text>
</comment>
<proteinExistence type="predicted"/>
<reference evidence="2 3" key="1">
    <citation type="submission" date="2020-08" db="EMBL/GenBank/DDBJ databases">
        <title>Genomic Encyclopedia of Type Strains, Phase III (KMG-III): the genomes of soil and plant-associated and newly described type strains.</title>
        <authorList>
            <person name="Whitman W."/>
        </authorList>
    </citation>
    <scope>NUCLEOTIDE SEQUENCE [LARGE SCALE GENOMIC DNA]</scope>
    <source>
        <strain evidence="2 3">CECT 8571</strain>
    </source>
</reference>
<dbReference type="AlphaFoldDB" id="A0A839UW63"/>
<accession>A0A839UW63</accession>
<name>A0A839UW63_9GAMM</name>
<gene>
    <name evidence="2" type="ORF">FHS30_002810</name>
</gene>
<dbReference type="RefSeq" id="WP_183911100.1">
    <property type="nucleotide sequence ID" value="NZ_JACHXZ010000004.1"/>
</dbReference>
<feature type="transmembrane region" description="Helical" evidence="1">
    <location>
        <begin position="6"/>
        <end position="27"/>
    </location>
</feature>